<evidence type="ECO:0000313" key="3">
    <source>
        <dbReference type="Proteomes" id="UP001381693"/>
    </source>
</evidence>
<dbReference type="Gene3D" id="3.30.40.10">
    <property type="entry name" value="Zinc/RING finger domain, C3HC4 (zinc finger)"/>
    <property type="match status" value="1"/>
</dbReference>
<accession>A0AAN8X7V6</accession>
<evidence type="ECO:0000313" key="2">
    <source>
        <dbReference type="EMBL" id="KAK7073624.1"/>
    </source>
</evidence>
<sequence length="327" mass="37629">MGILETELAELRQCVPNVIADSTVEACVPAMVRVNIERTKYKQMVACFQFGPDYPNSRALIELKSRHISDKLLDGLTKLCEEEADKYLGKPQVLNVLRFVRTFIDENPLCCCSDEISTIKRKLIAGSDELKLKQRSSSVVLKVIQGVYFIRYNIVVPENYPDKQVSLEEKGCNFPALFKRWFLAQANEIARQCVVPPAKKRPKDPPFVLKPSLEPVISFLISEVRKYVDMECKFCKQNALPLDPKEVVSDESSPYHVERVYCGHVYHNKCLDTYIRTPPFQEGKKCHTCGLRIYHDKWKLTPETAEARWAHKQAKQRELDEVVDFLT</sequence>
<dbReference type="SUPFAM" id="SSF54495">
    <property type="entry name" value="UBC-like"/>
    <property type="match status" value="1"/>
</dbReference>
<reference evidence="2 3" key="1">
    <citation type="submission" date="2023-11" db="EMBL/GenBank/DDBJ databases">
        <title>Halocaridina rubra genome assembly.</title>
        <authorList>
            <person name="Smith C."/>
        </authorList>
    </citation>
    <scope>NUCLEOTIDE SEQUENCE [LARGE SCALE GENOMIC DNA]</scope>
    <source>
        <strain evidence="2">EP-1</strain>
        <tissue evidence="2">Whole</tissue>
    </source>
</reference>
<dbReference type="SUPFAM" id="SSF57850">
    <property type="entry name" value="RING/U-box"/>
    <property type="match status" value="1"/>
</dbReference>
<name>A0AAN8X7V6_HALRR</name>
<protein>
    <recommendedName>
        <fullName evidence="1">RWD domain-containing protein</fullName>
    </recommendedName>
</protein>
<dbReference type="InterPro" id="IPR013083">
    <property type="entry name" value="Znf_RING/FYVE/PHD"/>
</dbReference>
<feature type="domain" description="RWD" evidence="1">
    <location>
        <begin position="6"/>
        <end position="107"/>
    </location>
</feature>
<proteinExistence type="predicted"/>
<dbReference type="Proteomes" id="UP001381693">
    <property type="component" value="Unassembled WGS sequence"/>
</dbReference>
<dbReference type="PANTHER" id="PTHR40237">
    <property type="entry name" value="LD44813P"/>
    <property type="match status" value="1"/>
</dbReference>
<comment type="caution">
    <text evidence="2">The sequence shown here is derived from an EMBL/GenBank/DDBJ whole genome shotgun (WGS) entry which is preliminary data.</text>
</comment>
<dbReference type="Pfam" id="PF05773">
    <property type="entry name" value="RWD"/>
    <property type="match status" value="1"/>
</dbReference>
<dbReference type="PROSITE" id="PS50908">
    <property type="entry name" value="RWD"/>
    <property type="match status" value="1"/>
</dbReference>
<dbReference type="Gene3D" id="3.10.110.10">
    <property type="entry name" value="Ubiquitin Conjugating Enzyme"/>
    <property type="match status" value="1"/>
</dbReference>
<dbReference type="AlphaFoldDB" id="A0AAN8X7V6"/>
<dbReference type="InterPro" id="IPR006575">
    <property type="entry name" value="RWD_dom"/>
</dbReference>
<organism evidence="2 3">
    <name type="scientific">Halocaridina rubra</name>
    <name type="common">Hawaiian red shrimp</name>
    <dbReference type="NCBI Taxonomy" id="373956"/>
    <lineage>
        <taxon>Eukaryota</taxon>
        <taxon>Metazoa</taxon>
        <taxon>Ecdysozoa</taxon>
        <taxon>Arthropoda</taxon>
        <taxon>Crustacea</taxon>
        <taxon>Multicrustacea</taxon>
        <taxon>Malacostraca</taxon>
        <taxon>Eumalacostraca</taxon>
        <taxon>Eucarida</taxon>
        <taxon>Decapoda</taxon>
        <taxon>Pleocyemata</taxon>
        <taxon>Caridea</taxon>
        <taxon>Atyoidea</taxon>
        <taxon>Atyidae</taxon>
        <taxon>Halocaridina</taxon>
    </lineage>
</organism>
<dbReference type="EMBL" id="JAXCGZ010012359">
    <property type="protein sequence ID" value="KAK7073624.1"/>
    <property type="molecule type" value="Genomic_DNA"/>
</dbReference>
<keyword evidence="3" id="KW-1185">Reference proteome</keyword>
<dbReference type="PANTHER" id="PTHR40237:SF1">
    <property type="entry name" value="LD44813P"/>
    <property type="match status" value="1"/>
</dbReference>
<gene>
    <name evidence="2" type="ORF">SK128_025618</name>
</gene>
<dbReference type="InterPro" id="IPR016135">
    <property type="entry name" value="UBQ-conjugating_enzyme/RWD"/>
</dbReference>
<evidence type="ECO:0000259" key="1">
    <source>
        <dbReference type="PROSITE" id="PS50908"/>
    </source>
</evidence>